<gene>
    <name evidence="1" type="ORF">L1987_57153</name>
</gene>
<evidence type="ECO:0000313" key="1">
    <source>
        <dbReference type="EMBL" id="KAI3744080.1"/>
    </source>
</evidence>
<keyword evidence="2" id="KW-1185">Reference proteome</keyword>
<dbReference type="EMBL" id="CM042036">
    <property type="protein sequence ID" value="KAI3744080.1"/>
    <property type="molecule type" value="Genomic_DNA"/>
</dbReference>
<reference evidence="1 2" key="2">
    <citation type="journal article" date="2022" name="Mol. Ecol. Resour.">
        <title>The genomes of chicory, endive, great burdock and yacon provide insights into Asteraceae paleo-polyploidization history and plant inulin production.</title>
        <authorList>
            <person name="Fan W."/>
            <person name="Wang S."/>
            <person name="Wang H."/>
            <person name="Wang A."/>
            <person name="Jiang F."/>
            <person name="Liu H."/>
            <person name="Zhao H."/>
            <person name="Xu D."/>
            <person name="Zhang Y."/>
        </authorList>
    </citation>
    <scope>NUCLEOTIDE SEQUENCE [LARGE SCALE GENOMIC DNA]</scope>
    <source>
        <strain evidence="2">cv. Yunnan</strain>
        <tissue evidence="1">Leaves</tissue>
    </source>
</reference>
<dbReference type="Proteomes" id="UP001056120">
    <property type="component" value="Linkage Group LG19"/>
</dbReference>
<sequence>MFDFCFFNYRFQFPICPCFNWFVLQSLVRFSFYNHIRFWFLQSQVRSWFFNHKLQFNRHLVSTILINEDFNASVFSVSPSSTILLNDSGLILVIVRSSTVVCSFSFGFGSSIVVCSFSFGFGSSILLDLLLRMYYYLSQFALETVALLFCFARVQNALCTKNDFNHEMMRLSILPSQCDSRADAELLAISNDSRSITSHYDSRAIPSQYDSSPDLG</sequence>
<accession>A0ACB9DC80</accession>
<evidence type="ECO:0000313" key="2">
    <source>
        <dbReference type="Proteomes" id="UP001056120"/>
    </source>
</evidence>
<protein>
    <submittedName>
        <fullName evidence="1">Uncharacterized protein</fullName>
    </submittedName>
</protein>
<organism evidence="1 2">
    <name type="scientific">Smallanthus sonchifolius</name>
    <dbReference type="NCBI Taxonomy" id="185202"/>
    <lineage>
        <taxon>Eukaryota</taxon>
        <taxon>Viridiplantae</taxon>
        <taxon>Streptophyta</taxon>
        <taxon>Embryophyta</taxon>
        <taxon>Tracheophyta</taxon>
        <taxon>Spermatophyta</taxon>
        <taxon>Magnoliopsida</taxon>
        <taxon>eudicotyledons</taxon>
        <taxon>Gunneridae</taxon>
        <taxon>Pentapetalae</taxon>
        <taxon>asterids</taxon>
        <taxon>campanulids</taxon>
        <taxon>Asterales</taxon>
        <taxon>Asteraceae</taxon>
        <taxon>Asteroideae</taxon>
        <taxon>Heliantheae alliance</taxon>
        <taxon>Millerieae</taxon>
        <taxon>Smallanthus</taxon>
    </lineage>
</organism>
<name>A0ACB9DC80_9ASTR</name>
<reference evidence="2" key="1">
    <citation type="journal article" date="2022" name="Mol. Ecol. Resour.">
        <title>The genomes of chicory, endive, great burdock and yacon provide insights into Asteraceae palaeo-polyploidization history and plant inulin production.</title>
        <authorList>
            <person name="Fan W."/>
            <person name="Wang S."/>
            <person name="Wang H."/>
            <person name="Wang A."/>
            <person name="Jiang F."/>
            <person name="Liu H."/>
            <person name="Zhao H."/>
            <person name="Xu D."/>
            <person name="Zhang Y."/>
        </authorList>
    </citation>
    <scope>NUCLEOTIDE SEQUENCE [LARGE SCALE GENOMIC DNA]</scope>
    <source>
        <strain evidence="2">cv. Yunnan</strain>
    </source>
</reference>
<proteinExistence type="predicted"/>
<comment type="caution">
    <text evidence="1">The sequence shown here is derived from an EMBL/GenBank/DDBJ whole genome shotgun (WGS) entry which is preliminary data.</text>
</comment>